<comment type="similarity">
    <text evidence="2">Belongs to the glycosyltransferase 29 family.</text>
</comment>
<dbReference type="GO" id="GO:0000139">
    <property type="term" value="C:Golgi membrane"/>
    <property type="evidence" value="ECO:0007669"/>
    <property type="project" value="UniProtKB-SubCell"/>
</dbReference>
<keyword evidence="13" id="KW-1185">Reference proteome</keyword>
<dbReference type="InterPro" id="IPR050943">
    <property type="entry name" value="Glycosyltr_29_Sialyltrsf"/>
</dbReference>
<evidence type="ECO:0000256" key="2">
    <source>
        <dbReference type="ARBA" id="ARBA00006003"/>
    </source>
</evidence>
<evidence type="ECO:0000256" key="3">
    <source>
        <dbReference type="ARBA" id="ARBA00022676"/>
    </source>
</evidence>
<dbReference type="GO" id="GO:0009311">
    <property type="term" value="P:oligosaccharide metabolic process"/>
    <property type="evidence" value="ECO:0007669"/>
    <property type="project" value="TreeGrafter"/>
</dbReference>
<keyword evidence="8" id="KW-0333">Golgi apparatus</keyword>
<evidence type="ECO:0000256" key="7">
    <source>
        <dbReference type="ARBA" id="ARBA00022989"/>
    </source>
</evidence>
<dbReference type="AlphaFoldDB" id="A0A8K0A9V1"/>
<comment type="subcellular location">
    <subcellularLocation>
        <location evidence="1">Golgi apparatus membrane</location>
        <topology evidence="1">Single-pass type II membrane protein</topology>
    </subcellularLocation>
</comment>
<evidence type="ECO:0000256" key="8">
    <source>
        <dbReference type="ARBA" id="ARBA00023034"/>
    </source>
</evidence>
<keyword evidence="3" id="KW-0328">Glycosyltransferase</keyword>
<evidence type="ECO:0000256" key="10">
    <source>
        <dbReference type="ARBA" id="ARBA00023180"/>
    </source>
</evidence>
<dbReference type="PANTHER" id="PTHR11987:SF53">
    <property type="entry name" value="ALPHA-2,8-SIALYLTRANSFERASE 8F-LIKE"/>
    <property type="match status" value="1"/>
</dbReference>
<evidence type="ECO:0000256" key="11">
    <source>
        <dbReference type="SAM" id="Phobius"/>
    </source>
</evidence>
<reference evidence="12" key="1">
    <citation type="submission" date="2022-01" db="EMBL/GenBank/DDBJ databases">
        <authorList>
            <person name="Braso-Vives M."/>
        </authorList>
    </citation>
    <scope>NUCLEOTIDE SEQUENCE</scope>
</reference>
<keyword evidence="4" id="KW-0808">Transferase</keyword>
<dbReference type="GO" id="GO:0006491">
    <property type="term" value="P:N-glycan processing"/>
    <property type="evidence" value="ECO:0007669"/>
    <property type="project" value="TreeGrafter"/>
</dbReference>
<proteinExistence type="inferred from homology"/>
<protein>
    <submittedName>
        <fullName evidence="12">ST8SIA2 protein</fullName>
    </submittedName>
</protein>
<keyword evidence="5 11" id="KW-0812">Transmembrane</keyword>
<dbReference type="CDD" id="cd23963">
    <property type="entry name" value="GT29_ST8SIA"/>
    <property type="match status" value="1"/>
</dbReference>
<evidence type="ECO:0000256" key="1">
    <source>
        <dbReference type="ARBA" id="ARBA00004323"/>
    </source>
</evidence>
<name>A0A8K0A9V1_BRALA</name>
<dbReference type="GO" id="GO:0003828">
    <property type="term" value="F:alpha-N-acetylneuraminate alpha-2,8-sialyltransferase activity"/>
    <property type="evidence" value="ECO:0007669"/>
    <property type="project" value="TreeGrafter"/>
</dbReference>
<keyword evidence="6" id="KW-0735">Signal-anchor</keyword>
<organism evidence="12 13">
    <name type="scientific">Branchiostoma lanceolatum</name>
    <name type="common">Common lancelet</name>
    <name type="synonym">Amphioxus lanceolatum</name>
    <dbReference type="NCBI Taxonomy" id="7740"/>
    <lineage>
        <taxon>Eukaryota</taxon>
        <taxon>Metazoa</taxon>
        <taxon>Chordata</taxon>
        <taxon>Cephalochordata</taxon>
        <taxon>Leptocardii</taxon>
        <taxon>Amphioxiformes</taxon>
        <taxon>Branchiostomatidae</taxon>
        <taxon>Branchiostoma</taxon>
    </lineage>
</organism>
<dbReference type="Pfam" id="PF00777">
    <property type="entry name" value="Glyco_transf_29"/>
    <property type="match status" value="1"/>
</dbReference>
<dbReference type="PANTHER" id="PTHR11987">
    <property type="entry name" value="ALPHA-2,8-SIALYLTRANSFERASE"/>
    <property type="match status" value="1"/>
</dbReference>
<dbReference type="EMBL" id="OV696692">
    <property type="protein sequence ID" value="CAH1270070.1"/>
    <property type="molecule type" value="Genomic_DNA"/>
</dbReference>
<dbReference type="Gene3D" id="3.90.1480.20">
    <property type="entry name" value="Glycosyl transferase family 29"/>
    <property type="match status" value="1"/>
</dbReference>
<accession>A0A8K0A9V1</accession>
<keyword evidence="9 11" id="KW-0472">Membrane</keyword>
<keyword evidence="10" id="KW-0325">Glycoprotein</keyword>
<dbReference type="Proteomes" id="UP000838412">
    <property type="component" value="Chromosome 7"/>
</dbReference>
<keyword evidence="7 11" id="KW-1133">Transmembrane helix</keyword>
<evidence type="ECO:0000256" key="4">
    <source>
        <dbReference type="ARBA" id="ARBA00022679"/>
    </source>
</evidence>
<evidence type="ECO:0000256" key="6">
    <source>
        <dbReference type="ARBA" id="ARBA00022968"/>
    </source>
</evidence>
<evidence type="ECO:0000256" key="5">
    <source>
        <dbReference type="ARBA" id="ARBA00022692"/>
    </source>
</evidence>
<dbReference type="InterPro" id="IPR001675">
    <property type="entry name" value="Glyco_trans_29"/>
</dbReference>
<gene>
    <name evidence="12" type="primary">ST8SIA2</name>
    <name evidence="12" type="ORF">BLAG_LOCUS22498</name>
</gene>
<evidence type="ECO:0000313" key="12">
    <source>
        <dbReference type="EMBL" id="CAH1270070.1"/>
    </source>
</evidence>
<sequence length="365" mass="41550">MPPSNITAFCGLGLITTVALLFVYDMLPTDPLKIGRRLKLIMPDRRSQTIVPDRRVMAIMEVYFNKQNIRNIQKITKRYFHSKKDVIYFSDFKTFMKKCDHRTFTLRESPKKTCNVVRTPIKHYRTCAVVGNGGILLHSSCGAEIDAHEFVIRSNLPPVHDYRRDVGSRTDLTIINGKRLTQISDALQSDDSRRLKNALALLGEAPGMILSPSIQLTEHDLLQKMKVIDTAIKDNKMSTITAFPSSSFKDYKGLYLELLGKMSRGTFASTGLNTFALASTFCDKISMYGFYPASSYQDKPVPYHYYDKHGHSESHELFKENELLEQLDDQRVIRLVVGKCKDVRTIQSALEGVWSRLQKLGKLVI</sequence>
<dbReference type="InterPro" id="IPR038578">
    <property type="entry name" value="GT29-like_sf"/>
</dbReference>
<feature type="transmembrane region" description="Helical" evidence="11">
    <location>
        <begin position="6"/>
        <end position="27"/>
    </location>
</feature>
<evidence type="ECO:0000313" key="13">
    <source>
        <dbReference type="Proteomes" id="UP000838412"/>
    </source>
</evidence>
<evidence type="ECO:0000256" key="9">
    <source>
        <dbReference type="ARBA" id="ARBA00023136"/>
    </source>
</evidence>
<dbReference type="OrthoDB" id="9987957at2759"/>